<dbReference type="Gene3D" id="3.40.50.10380">
    <property type="entry name" value="Malic enzyme, N-terminal domain"/>
    <property type="match status" value="1"/>
</dbReference>
<dbReference type="GO" id="GO:0016616">
    <property type="term" value="F:oxidoreductase activity, acting on the CH-OH group of donors, NAD or NADP as acceptor"/>
    <property type="evidence" value="ECO:0007669"/>
    <property type="project" value="InterPro"/>
</dbReference>
<dbReference type="PIRSF" id="PIRSF000106">
    <property type="entry name" value="ME"/>
    <property type="match status" value="1"/>
</dbReference>
<dbReference type="InterPro" id="IPR037062">
    <property type="entry name" value="Malic_N_dom_sf"/>
</dbReference>
<name>A0A382SPL5_9ZZZZ</name>
<dbReference type="PANTHER" id="PTHR23406:SF34">
    <property type="entry name" value="NAD-DEPENDENT MALIC ENZYME, MITOCHONDRIAL"/>
    <property type="match status" value="1"/>
</dbReference>
<sequence>MPHYFDRQDNGALKIEVRKRGKELLWDALLNKGTAFTEEEREAFDLNGLLPTQVNTIEDQAERTYLAITHKSEPLEQYIGLRALQDRNETLLYKLLIDHLEEFMPIVYTPTVGDACFHFSRIFRRGRGVWITPDHRGRIKELLAAFDKPYVRLIVVTDNERILGLGDQGAGGIGIPIGKLALYTGCAGLHPSTTLPISIDVGTDNRHLLNDPLYLGYRKPRLRGSEYLELIDEFIEAVKECFPDTLLQWEDFK</sequence>
<dbReference type="EMBL" id="UINC01130198">
    <property type="protein sequence ID" value="SVD11108.1"/>
    <property type="molecule type" value="Genomic_DNA"/>
</dbReference>
<dbReference type="GO" id="GO:0004470">
    <property type="term" value="F:malic enzyme activity"/>
    <property type="evidence" value="ECO:0007669"/>
    <property type="project" value="InterPro"/>
</dbReference>
<accession>A0A382SPL5</accession>
<reference evidence="3" key="1">
    <citation type="submission" date="2018-05" db="EMBL/GenBank/DDBJ databases">
        <authorList>
            <person name="Lanie J.A."/>
            <person name="Ng W.-L."/>
            <person name="Kazmierczak K.M."/>
            <person name="Andrzejewski T.M."/>
            <person name="Davidsen T.M."/>
            <person name="Wayne K.J."/>
            <person name="Tettelin H."/>
            <person name="Glass J.I."/>
            <person name="Rusch D."/>
            <person name="Podicherti R."/>
            <person name="Tsui H.-C.T."/>
            <person name="Winkler M.E."/>
        </authorList>
    </citation>
    <scope>NUCLEOTIDE SEQUENCE</scope>
</reference>
<proteinExistence type="predicted"/>
<feature type="domain" description="Malic enzyme N-terminal" evidence="2">
    <location>
        <begin position="85"/>
        <end position="253"/>
    </location>
</feature>
<organism evidence="3">
    <name type="scientific">marine metagenome</name>
    <dbReference type="NCBI Taxonomy" id="408172"/>
    <lineage>
        <taxon>unclassified sequences</taxon>
        <taxon>metagenomes</taxon>
        <taxon>ecological metagenomes</taxon>
    </lineage>
</organism>
<dbReference type="PANTHER" id="PTHR23406">
    <property type="entry name" value="MALIC ENZYME-RELATED"/>
    <property type="match status" value="1"/>
</dbReference>
<dbReference type="SMART" id="SM01274">
    <property type="entry name" value="malic"/>
    <property type="match status" value="1"/>
</dbReference>
<evidence type="ECO:0000256" key="1">
    <source>
        <dbReference type="ARBA" id="ARBA00023027"/>
    </source>
</evidence>
<dbReference type="InterPro" id="IPR001891">
    <property type="entry name" value="Malic_OxRdtase"/>
</dbReference>
<protein>
    <recommendedName>
        <fullName evidence="2">Malic enzyme N-terminal domain-containing protein</fullName>
    </recommendedName>
</protein>
<keyword evidence="1" id="KW-0520">NAD</keyword>
<gene>
    <name evidence="3" type="ORF">METZ01_LOCUS363962</name>
</gene>
<dbReference type="GO" id="GO:0006108">
    <property type="term" value="P:malate metabolic process"/>
    <property type="evidence" value="ECO:0007669"/>
    <property type="project" value="TreeGrafter"/>
</dbReference>
<evidence type="ECO:0000313" key="3">
    <source>
        <dbReference type="EMBL" id="SVD11108.1"/>
    </source>
</evidence>
<dbReference type="InterPro" id="IPR046346">
    <property type="entry name" value="Aminoacid_DH-like_N_sf"/>
</dbReference>
<dbReference type="SUPFAM" id="SSF53223">
    <property type="entry name" value="Aminoacid dehydrogenase-like, N-terminal domain"/>
    <property type="match status" value="1"/>
</dbReference>
<dbReference type="PRINTS" id="PR00072">
    <property type="entry name" value="MALOXRDTASE"/>
</dbReference>
<dbReference type="InterPro" id="IPR012301">
    <property type="entry name" value="Malic_N_dom"/>
</dbReference>
<dbReference type="NCBIfam" id="NF010052">
    <property type="entry name" value="PRK13529.1"/>
    <property type="match status" value="1"/>
</dbReference>
<feature type="non-terminal residue" evidence="3">
    <location>
        <position position="253"/>
    </location>
</feature>
<evidence type="ECO:0000259" key="2">
    <source>
        <dbReference type="SMART" id="SM01274"/>
    </source>
</evidence>
<dbReference type="AlphaFoldDB" id="A0A382SPL5"/>
<dbReference type="Pfam" id="PF00390">
    <property type="entry name" value="malic"/>
    <property type="match status" value="1"/>
</dbReference>